<keyword evidence="6" id="KW-0732">Signal</keyword>
<evidence type="ECO:0000256" key="2">
    <source>
        <dbReference type="ARBA" id="ARBA00004613"/>
    </source>
</evidence>
<evidence type="ECO:0000256" key="8">
    <source>
        <dbReference type="ARBA" id="ARBA00023295"/>
    </source>
</evidence>
<dbReference type="SUPFAM" id="SSF51445">
    <property type="entry name" value="(Trans)glycosidases"/>
    <property type="match status" value="1"/>
</dbReference>
<dbReference type="PANTHER" id="PTHR31451:SF39">
    <property type="entry name" value="MANNAN ENDO-1,4-BETA-MANNOSIDASE 1"/>
    <property type="match status" value="1"/>
</dbReference>
<dbReference type="Proteomes" id="UP001497392">
    <property type="component" value="Unassembled WGS sequence"/>
</dbReference>
<dbReference type="Pfam" id="PF26410">
    <property type="entry name" value="GH5_mannosidase"/>
    <property type="match status" value="1"/>
</dbReference>
<evidence type="ECO:0000256" key="7">
    <source>
        <dbReference type="ARBA" id="ARBA00022801"/>
    </source>
</evidence>
<keyword evidence="5" id="KW-0964">Secreted</keyword>
<dbReference type="Gene3D" id="3.20.20.80">
    <property type="entry name" value="Glycosidases"/>
    <property type="match status" value="1"/>
</dbReference>
<dbReference type="InterPro" id="IPR017853">
    <property type="entry name" value="GH"/>
</dbReference>
<dbReference type="InterPro" id="IPR001547">
    <property type="entry name" value="Glyco_hydro_5"/>
</dbReference>
<evidence type="ECO:0000256" key="5">
    <source>
        <dbReference type="ARBA" id="ARBA00022525"/>
    </source>
</evidence>
<evidence type="ECO:0000313" key="12">
    <source>
        <dbReference type="Proteomes" id="UP001497392"/>
    </source>
</evidence>
<evidence type="ECO:0000313" key="11">
    <source>
        <dbReference type="EMBL" id="CAL5224475.1"/>
    </source>
</evidence>
<keyword evidence="8" id="KW-0326">Glycosidase</keyword>
<evidence type="ECO:0000256" key="3">
    <source>
        <dbReference type="ARBA" id="ARBA00005641"/>
    </source>
</evidence>
<keyword evidence="12" id="KW-1185">Reference proteome</keyword>
<feature type="domain" description="Glycoside hydrolase family 5" evidence="10">
    <location>
        <begin position="142"/>
        <end position="442"/>
    </location>
</feature>
<dbReference type="PANTHER" id="PTHR31451">
    <property type="match status" value="1"/>
</dbReference>
<comment type="subcellular location">
    <subcellularLocation>
        <location evidence="2">Secreted</location>
    </subcellularLocation>
</comment>
<comment type="caution">
    <text evidence="11">The sequence shown here is derived from an EMBL/GenBank/DDBJ whole genome shotgun (WGS) entry which is preliminary data.</text>
</comment>
<evidence type="ECO:0000256" key="9">
    <source>
        <dbReference type="SAM" id="MobiDB-lite"/>
    </source>
</evidence>
<evidence type="ECO:0000256" key="6">
    <source>
        <dbReference type="ARBA" id="ARBA00022729"/>
    </source>
</evidence>
<organism evidence="11 12">
    <name type="scientific">Coccomyxa viridis</name>
    <dbReference type="NCBI Taxonomy" id="1274662"/>
    <lineage>
        <taxon>Eukaryota</taxon>
        <taxon>Viridiplantae</taxon>
        <taxon>Chlorophyta</taxon>
        <taxon>core chlorophytes</taxon>
        <taxon>Trebouxiophyceae</taxon>
        <taxon>Trebouxiophyceae incertae sedis</taxon>
        <taxon>Coccomyxaceae</taxon>
        <taxon>Coccomyxa</taxon>
    </lineage>
</organism>
<accession>A0ABP1G167</accession>
<feature type="region of interest" description="Disordered" evidence="9">
    <location>
        <begin position="102"/>
        <end position="125"/>
    </location>
</feature>
<dbReference type="EC" id="3.2.1.78" evidence="4"/>
<gene>
    <name evidence="11" type="primary">g7167</name>
    <name evidence="11" type="ORF">VP750_LOCUS6134</name>
</gene>
<sequence length="757" mass="81520">MEFQGITKGKRSMSALGVKSVPGWLHHSLAYLMLLTTSAALGQTYISPNVPVTTPLVGTWIGAKYNAAYHNSTAASEKLKLPPVPATLGSLTAAALAPAPAPAGSSGSVKPQGASTEGVDSPASASTEGVIAGSAKTEAASGFVTTNGTNFILDGHIWYPAGSNDYFLVFRDYLVDEKVDEFFQEMNGLGIQVVRTWMFCNGCGPVNQVQITPGVYDEEGLKRFDLTLARAAAWNIKIIYTFVNYWPDLGGMQWYVDNVLGVDNTTGASIYPEETFYTSPPVKQAYKNYVKTLLTRRNTITGVVYSEDPTVFAWELANEPETSANYEINQGIKPGSLVHNWLKEMSAFVKALAPQHMISTGGQGFRSDLSNSTWYNNGLTGEDFVANLGLANISFGTVHFYPSNWGFSPIVNQQFANQFLTDRAAVAASIGKPWMLEETGAAASYAIPLDVYYEQVLSTAEECNAAMLGPWQLLPFHTTLGNYDFGYDVAAFGPVAKSIQYQRNVTLLCNSPIGCPKLQTPCTCFDIAPDGTYTCAQQLSFHPAESGPANYLCNQNWAGPGVCDVTCGRCTECQKFDYCGQCTDKAPDSYHTCAQQLAFHPIPDATYLCNQTWAGPGICDATCGRCIPCASYTTPECQVNIQVGPMWKVNDGYATKWQMYLSSPQQNTTITAPYNVTVASTGPLTEAQPWVWSAAITSDGKLSGTAADSWTTLQLGSGNDANMGSTVFASLPTDLVPQNASINGIPCGTVFSTWYGS</sequence>
<dbReference type="EMBL" id="CAXHTA020000010">
    <property type="protein sequence ID" value="CAL5224475.1"/>
    <property type="molecule type" value="Genomic_DNA"/>
</dbReference>
<evidence type="ECO:0000259" key="10">
    <source>
        <dbReference type="Pfam" id="PF26410"/>
    </source>
</evidence>
<proteinExistence type="inferred from homology"/>
<comment type="catalytic activity">
    <reaction evidence="1">
        <text>Random hydrolysis of (1-&gt;4)-beta-D-mannosidic linkages in mannans, galactomannans and glucomannans.</text>
        <dbReference type="EC" id="3.2.1.78"/>
    </reaction>
</comment>
<evidence type="ECO:0000256" key="1">
    <source>
        <dbReference type="ARBA" id="ARBA00001678"/>
    </source>
</evidence>
<name>A0ABP1G167_9CHLO</name>
<dbReference type="InterPro" id="IPR045053">
    <property type="entry name" value="MAN-like"/>
</dbReference>
<keyword evidence="7" id="KW-0378">Hydrolase</keyword>
<reference evidence="11 12" key="1">
    <citation type="submission" date="2024-06" db="EMBL/GenBank/DDBJ databases">
        <authorList>
            <person name="Kraege A."/>
            <person name="Thomma B."/>
        </authorList>
    </citation>
    <scope>NUCLEOTIDE SEQUENCE [LARGE SCALE GENOMIC DNA]</scope>
</reference>
<protein>
    <recommendedName>
        <fullName evidence="4">mannan endo-1,4-beta-mannosidase</fullName>
        <ecNumber evidence="4">3.2.1.78</ecNumber>
    </recommendedName>
</protein>
<evidence type="ECO:0000256" key="4">
    <source>
        <dbReference type="ARBA" id="ARBA00012706"/>
    </source>
</evidence>
<comment type="similarity">
    <text evidence="3">Belongs to the glycosyl hydrolase 5 (cellulase A) family.</text>
</comment>